<dbReference type="AlphaFoldDB" id="A0A507B3J0"/>
<proteinExistence type="inferred from homology"/>
<gene>
    <name evidence="3" type="ORF">E0L32_007887</name>
</gene>
<dbReference type="PRINTS" id="PR00081">
    <property type="entry name" value="GDHRDH"/>
</dbReference>
<evidence type="ECO:0000256" key="2">
    <source>
        <dbReference type="ARBA" id="ARBA00023002"/>
    </source>
</evidence>
<dbReference type="PANTHER" id="PTHR42901:SF1">
    <property type="entry name" value="ALCOHOL DEHYDROGENASE"/>
    <property type="match status" value="1"/>
</dbReference>
<dbReference type="CDD" id="cd05233">
    <property type="entry name" value="SDR_c"/>
    <property type="match status" value="1"/>
</dbReference>
<dbReference type="STRING" id="1093900.A0A507B3J0"/>
<comment type="similarity">
    <text evidence="1">Belongs to the short-chain dehydrogenases/reductases (SDR) family.</text>
</comment>
<evidence type="ECO:0000313" key="4">
    <source>
        <dbReference type="Proteomes" id="UP000319257"/>
    </source>
</evidence>
<dbReference type="InterPro" id="IPR036291">
    <property type="entry name" value="NAD(P)-bd_dom_sf"/>
</dbReference>
<protein>
    <submittedName>
        <fullName evidence="3">Uncharacterized protein</fullName>
    </submittedName>
</protein>
<dbReference type="InterPro" id="IPR002347">
    <property type="entry name" value="SDR_fam"/>
</dbReference>
<dbReference type="Proteomes" id="UP000319257">
    <property type="component" value="Unassembled WGS sequence"/>
</dbReference>
<dbReference type="PANTHER" id="PTHR42901">
    <property type="entry name" value="ALCOHOL DEHYDROGENASE"/>
    <property type="match status" value="1"/>
</dbReference>
<dbReference type="GeneID" id="41975334"/>
<keyword evidence="4" id="KW-1185">Reference proteome</keyword>
<dbReference type="InParanoid" id="A0A507B3J0"/>
<dbReference type="Gene3D" id="3.40.50.720">
    <property type="entry name" value="NAD(P)-binding Rossmann-like Domain"/>
    <property type="match status" value="1"/>
</dbReference>
<dbReference type="GO" id="GO:0016491">
    <property type="term" value="F:oxidoreductase activity"/>
    <property type="evidence" value="ECO:0007669"/>
    <property type="project" value="UniProtKB-KW"/>
</dbReference>
<accession>A0A507B3J0</accession>
<name>A0A507B3J0_9PEZI</name>
<dbReference type="SUPFAM" id="SSF51735">
    <property type="entry name" value="NAD(P)-binding Rossmann-fold domains"/>
    <property type="match status" value="1"/>
</dbReference>
<keyword evidence="2" id="KW-0560">Oxidoreductase</keyword>
<evidence type="ECO:0000313" key="3">
    <source>
        <dbReference type="EMBL" id="TPX11468.1"/>
    </source>
</evidence>
<dbReference type="OrthoDB" id="1933717at2759"/>
<dbReference type="EMBL" id="SKBQ01000049">
    <property type="protein sequence ID" value="TPX11468.1"/>
    <property type="molecule type" value="Genomic_DNA"/>
</dbReference>
<sequence length="300" mass="31942">MAIPCPTKVWHSDTYPAISPEQPRLSKAGKSVFITGASPGGIGSGIATSFARAGASAIGLFGRKPANLAKTKEAIAAIAPEAAVHIYTGDLTDAASVQRAVSDFAAKSPSGTIDILVANAAYLADLDTIAGSDPADWWAGFETNILGNFHLVRAFFPHATPTKDGKSATIVHISSSAIYIPYIPGFSSYRGSKIGAHKVFEYVAQEHPDIHVVQVHPGLILTSELATKFSSELEDPKYANLVADTMALSGDFVNWACSDEARFLRDRMIHANWDVEELKAMAPELANDPTKFNLGLLGLF</sequence>
<evidence type="ECO:0000256" key="1">
    <source>
        <dbReference type="ARBA" id="ARBA00006484"/>
    </source>
</evidence>
<reference evidence="3 4" key="1">
    <citation type="submission" date="2019-06" db="EMBL/GenBank/DDBJ databases">
        <title>Draft genome sequence of the filamentous fungus Phialemoniopsis curvata isolated from diesel fuel.</title>
        <authorList>
            <person name="Varaljay V.A."/>
            <person name="Lyon W.J."/>
            <person name="Crouch A.L."/>
            <person name="Drake C.E."/>
            <person name="Hollomon J.M."/>
            <person name="Nadeau L.J."/>
            <person name="Nunn H.S."/>
            <person name="Stevenson B.S."/>
            <person name="Bojanowski C.L."/>
            <person name="Crookes-Goodson W.J."/>
        </authorList>
    </citation>
    <scope>NUCLEOTIDE SEQUENCE [LARGE SCALE GENOMIC DNA]</scope>
    <source>
        <strain evidence="3 4">D216</strain>
    </source>
</reference>
<dbReference type="RefSeq" id="XP_030993179.1">
    <property type="nucleotide sequence ID" value="XM_031142681.1"/>
</dbReference>
<dbReference type="Pfam" id="PF00106">
    <property type="entry name" value="adh_short"/>
    <property type="match status" value="1"/>
</dbReference>
<comment type="caution">
    <text evidence="3">The sequence shown here is derived from an EMBL/GenBank/DDBJ whole genome shotgun (WGS) entry which is preliminary data.</text>
</comment>
<organism evidence="3 4">
    <name type="scientific">Thyridium curvatum</name>
    <dbReference type="NCBI Taxonomy" id="1093900"/>
    <lineage>
        <taxon>Eukaryota</taxon>
        <taxon>Fungi</taxon>
        <taxon>Dikarya</taxon>
        <taxon>Ascomycota</taxon>
        <taxon>Pezizomycotina</taxon>
        <taxon>Sordariomycetes</taxon>
        <taxon>Sordariomycetidae</taxon>
        <taxon>Thyridiales</taxon>
        <taxon>Thyridiaceae</taxon>
        <taxon>Thyridium</taxon>
    </lineage>
</organism>